<organism evidence="3 4">
    <name type="scientific">Rheinheimera tilapiae</name>
    <dbReference type="NCBI Taxonomy" id="875043"/>
    <lineage>
        <taxon>Bacteria</taxon>
        <taxon>Pseudomonadati</taxon>
        <taxon>Pseudomonadota</taxon>
        <taxon>Gammaproteobacteria</taxon>
        <taxon>Chromatiales</taxon>
        <taxon>Chromatiaceae</taxon>
        <taxon>Rheinheimera</taxon>
    </lineage>
</organism>
<dbReference type="Proteomes" id="UP001589813">
    <property type="component" value="Unassembled WGS sequence"/>
</dbReference>
<protein>
    <submittedName>
        <fullName evidence="3">FIST N-terminal domain-containing protein</fullName>
    </submittedName>
</protein>
<sequence length="412" mass="44338">MHVVIGNSTAVQAFQAGVQAVTTALNDLPAQLTPRLALAFCSGDLDAHEFYAGMRHLLGDWVPIVGGSAMGLCWADQCVTHGPCAAVVIMAGDDWEWQLATSQDIYRDPHLSGEVLAGQLPSLPDSRCLLLFFDSVRFAATPQQPPILIPAGPIIAGTHHPRLKHIPLFGAGLLGDGNFNLTWQFCGDGVSRHSASALQLAGQFQLASCIMHGCVPLSDRHFTVSDVFGPYLYKLDQQPIVPLFDQLTGGQQWRHLQHGPTGRPLPVTSLALARPLGSDPDEQQLVTRLMTGVLPDDTAVMLFEADLSKGQQVMLMRRDPVLMMQSAQDNTKRLLAQIKEAGQHGKLALYFDCGGRMSAISGSDGEEAEIVRDLCTAAGIPFLAIYTGVEIAPLQGTSYGLDWSGVLVILTQ</sequence>
<feature type="domain" description="FIST" evidence="1">
    <location>
        <begin position="33"/>
        <end position="239"/>
    </location>
</feature>
<evidence type="ECO:0000313" key="4">
    <source>
        <dbReference type="Proteomes" id="UP001589813"/>
    </source>
</evidence>
<dbReference type="Pfam" id="PF08495">
    <property type="entry name" value="FIST"/>
    <property type="match status" value="1"/>
</dbReference>
<dbReference type="InterPro" id="IPR013702">
    <property type="entry name" value="FIST_domain_N"/>
</dbReference>
<accession>A0ABV6BB74</accession>
<evidence type="ECO:0000313" key="3">
    <source>
        <dbReference type="EMBL" id="MFC0046765.1"/>
    </source>
</evidence>
<dbReference type="SMART" id="SM00897">
    <property type="entry name" value="FIST"/>
    <property type="match status" value="1"/>
</dbReference>
<dbReference type="EMBL" id="JBHLXP010000001">
    <property type="protein sequence ID" value="MFC0046765.1"/>
    <property type="molecule type" value="Genomic_DNA"/>
</dbReference>
<reference evidence="3 4" key="1">
    <citation type="submission" date="2024-09" db="EMBL/GenBank/DDBJ databases">
        <authorList>
            <person name="Sun Q."/>
            <person name="Mori K."/>
        </authorList>
    </citation>
    <scope>NUCLEOTIDE SEQUENCE [LARGE SCALE GENOMIC DNA]</scope>
    <source>
        <strain evidence="3 4">KCTC 23315</strain>
    </source>
</reference>
<evidence type="ECO:0000259" key="2">
    <source>
        <dbReference type="SMART" id="SM01204"/>
    </source>
</evidence>
<name>A0ABV6BB74_9GAMM</name>
<dbReference type="Pfam" id="PF10442">
    <property type="entry name" value="FIST_C"/>
    <property type="match status" value="1"/>
</dbReference>
<keyword evidence="4" id="KW-1185">Reference proteome</keyword>
<proteinExistence type="predicted"/>
<dbReference type="InterPro" id="IPR019494">
    <property type="entry name" value="FIST_C"/>
</dbReference>
<dbReference type="SMART" id="SM01204">
    <property type="entry name" value="FIST_C"/>
    <property type="match status" value="1"/>
</dbReference>
<evidence type="ECO:0000259" key="1">
    <source>
        <dbReference type="SMART" id="SM00897"/>
    </source>
</evidence>
<feature type="domain" description="FIST C-domain" evidence="2">
    <location>
        <begin position="240"/>
        <end position="394"/>
    </location>
</feature>
<gene>
    <name evidence="3" type="ORF">ACFFJP_00515</name>
</gene>
<dbReference type="RefSeq" id="WP_377239344.1">
    <property type="nucleotide sequence ID" value="NZ_JBHLXP010000001.1"/>
</dbReference>
<comment type="caution">
    <text evidence="3">The sequence shown here is derived from an EMBL/GenBank/DDBJ whole genome shotgun (WGS) entry which is preliminary data.</text>
</comment>